<feature type="transmembrane region" description="Helical" evidence="1">
    <location>
        <begin position="109"/>
        <end position="128"/>
    </location>
</feature>
<keyword evidence="1" id="KW-1133">Transmembrane helix</keyword>
<reference evidence="2 3" key="1">
    <citation type="submission" date="2020-02" db="EMBL/GenBank/DDBJ databases">
        <title>Genome sequence of the type strain DSM 27180 of Arthrobacter silviterrae.</title>
        <authorList>
            <person name="Gao J."/>
            <person name="Sun J."/>
        </authorList>
    </citation>
    <scope>NUCLEOTIDE SEQUENCE [LARGE SCALE GENOMIC DNA]</scope>
    <source>
        <strain evidence="2 3">DSM 27180</strain>
    </source>
</reference>
<evidence type="ECO:0000313" key="3">
    <source>
        <dbReference type="Proteomes" id="UP000479226"/>
    </source>
</evidence>
<evidence type="ECO:0000256" key="1">
    <source>
        <dbReference type="SAM" id="Phobius"/>
    </source>
</evidence>
<sequence>MLSTPSVTPVAIDGLTYKVAGDVANGGTAVVTATASADNTQLVAADGWNLNEDGTATFTVTFDKVACPAVVVTTPPATTTTPAAPATTDPAVTTAAVQPAGLAETGANSGFFLALGALLLGLGGVAVWRTRRTAGKH</sequence>
<keyword evidence="1" id="KW-0812">Transmembrane</keyword>
<proteinExistence type="predicted"/>
<protein>
    <submittedName>
        <fullName evidence="2">LPXTG cell wall anchor domain-containing protein</fullName>
    </submittedName>
</protein>
<organism evidence="2 3">
    <name type="scientific">Arthrobacter silviterrae</name>
    <dbReference type="NCBI Taxonomy" id="2026658"/>
    <lineage>
        <taxon>Bacteria</taxon>
        <taxon>Bacillati</taxon>
        <taxon>Actinomycetota</taxon>
        <taxon>Actinomycetes</taxon>
        <taxon>Micrococcales</taxon>
        <taxon>Micrococcaceae</taxon>
        <taxon>Arthrobacter</taxon>
    </lineage>
</organism>
<evidence type="ECO:0000313" key="2">
    <source>
        <dbReference type="EMBL" id="NGN83474.1"/>
    </source>
</evidence>
<dbReference type="Proteomes" id="UP000479226">
    <property type="component" value="Unassembled WGS sequence"/>
</dbReference>
<keyword evidence="3" id="KW-1185">Reference proteome</keyword>
<comment type="caution">
    <text evidence="2">The sequence shown here is derived from an EMBL/GenBank/DDBJ whole genome shotgun (WGS) entry which is preliminary data.</text>
</comment>
<dbReference type="EMBL" id="JAAKZI010000011">
    <property type="protein sequence ID" value="NGN83474.1"/>
    <property type="molecule type" value="Genomic_DNA"/>
</dbReference>
<accession>A0ABX0D999</accession>
<keyword evidence="1" id="KW-0472">Membrane</keyword>
<dbReference type="NCBIfam" id="TIGR01167">
    <property type="entry name" value="LPXTG_anchor"/>
    <property type="match status" value="1"/>
</dbReference>
<gene>
    <name evidence="2" type="ORF">G6N77_08385</name>
</gene>
<name>A0ABX0D999_9MICC</name>
<dbReference type="RefSeq" id="WP_165181574.1">
    <property type="nucleotide sequence ID" value="NZ_JAAKZI010000011.1"/>
</dbReference>